<keyword evidence="7" id="KW-1185">Reference proteome</keyword>
<accession>A0A0K0FLY1</accession>
<keyword evidence="1" id="KW-0645">Protease</keyword>
<dbReference type="InterPro" id="IPR001506">
    <property type="entry name" value="Peptidase_M12A"/>
</dbReference>
<proteinExistence type="predicted"/>
<sequence>LTQKCKFPNLSVIFQFIKGKYREHLLQKRSAIDPSQYESDLWIKWCLGNRTESKVNLENVKKALDMIEFMSFYDDVKYDYGSIMHIRNSYMSNNSKFVFTIDQSGYESMVGQEYWLSFTDIKLLNKRYCNNHCDSVRTYNPISCKNGGILSSYSCNSCICPNMFASDMYCSNLEPSDSLCPEKLLNATDDEETLIFESKYTCNVKIEASPGKRIKITILKARLPSHYPCFERLGLEIKYLKDKTVTGLCLCLLAEDIEIESEDEVVLIQYNGDLRGHMAYITYRELQ</sequence>
<dbReference type="GO" id="GO:0004222">
    <property type="term" value="F:metalloendopeptidase activity"/>
    <property type="evidence" value="ECO:0007669"/>
    <property type="project" value="InterPro"/>
</dbReference>
<dbReference type="PANTHER" id="PTHR10127:SF780">
    <property type="entry name" value="METALLOENDOPEPTIDASE"/>
    <property type="match status" value="1"/>
</dbReference>
<reference evidence="7" key="1">
    <citation type="submission" date="2014-07" db="EMBL/GenBank/DDBJ databases">
        <authorList>
            <person name="Martin A.A"/>
            <person name="De Silva N."/>
        </authorList>
    </citation>
    <scope>NUCLEOTIDE SEQUENCE</scope>
</reference>
<evidence type="ECO:0000313" key="8">
    <source>
        <dbReference type="WBParaSite" id="SVE_1000972750.1"/>
    </source>
</evidence>
<evidence type="ECO:0000259" key="6">
    <source>
        <dbReference type="Pfam" id="PF01400"/>
    </source>
</evidence>
<keyword evidence="4" id="KW-0862">Zinc</keyword>
<keyword evidence="5" id="KW-0482">Metalloprotease</keyword>
<dbReference type="PANTHER" id="PTHR10127">
    <property type="entry name" value="DISCOIDIN, CUB, EGF, LAMININ , AND ZINC METALLOPROTEASE DOMAIN CONTAINING"/>
    <property type="match status" value="1"/>
</dbReference>
<dbReference type="InterPro" id="IPR024079">
    <property type="entry name" value="MetalloPept_cat_dom_sf"/>
</dbReference>
<evidence type="ECO:0000256" key="5">
    <source>
        <dbReference type="ARBA" id="ARBA00023049"/>
    </source>
</evidence>
<dbReference type="Proteomes" id="UP000035680">
    <property type="component" value="Unassembled WGS sequence"/>
</dbReference>
<evidence type="ECO:0000256" key="3">
    <source>
        <dbReference type="ARBA" id="ARBA00022801"/>
    </source>
</evidence>
<feature type="domain" description="Peptidase M12A" evidence="6">
    <location>
        <begin position="73"/>
        <end position="128"/>
    </location>
</feature>
<evidence type="ECO:0000256" key="2">
    <source>
        <dbReference type="ARBA" id="ARBA00022723"/>
    </source>
</evidence>
<dbReference type="GO" id="GO:0046872">
    <property type="term" value="F:metal ion binding"/>
    <property type="evidence" value="ECO:0007669"/>
    <property type="project" value="UniProtKB-KW"/>
</dbReference>
<evidence type="ECO:0000256" key="4">
    <source>
        <dbReference type="ARBA" id="ARBA00022833"/>
    </source>
</evidence>
<evidence type="ECO:0000313" key="7">
    <source>
        <dbReference type="Proteomes" id="UP000035680"/>
    </source>
</evidence>
<reference evidence="8" key="2">
    <citation type="submission" date="2015-08" db="UniProtKB">
        <authorList>
            <consortium name="WormBaseParasite"/>
        </authorList>
    </citation>
    <scope>IDENTIFICATION</scope>
</reference>
<dbReference type="Gene3D" id="3.40.390.10">
    <property type="entry name" value="Collagenase (Catalytic Domain)"/>
    <property type="match status" value="1"/>
</dbReference>
<dbReference type="WBParaSite" id="SVE_1000972750.1">
    <property type="protein sequence ID" value="SVE_1000972750.1"/>
    <property type="gene ID" value="SVE_1000972750"/>
</dbReference>
<dbReference type="AlphaFoldDB" id="A0A0K0FLY1"/>
<keyword evidence="3" id="KW-0378">Hydrolase</keyword>
<organism evidence="7 8">
    <name type="scientific">Strongyloides venezuelensis</name>
    <name type="common">Threadworm</name>
    <dbReference type="NCBI Taxonomy" id="75913"/>
    <lineage>
        <taxon>Eukaryota</taxon>
        <taxon>Metazoa</taxon>
        <taxon>Ecdysozoa</taxon>
        <taxon>Nematoda</taxon>
        <taxon>Chromadorea</taxon>
        <taxon>Rhabditida</taxon>
        <taxon>Tylenchina</taxon>
        <taxon>Panagrolaimomorpha</taxon>
        <taxon>Strongyloidoidea</taxon>
        <taxon>Strongyloididae</taxon>
        <taxon>Strongyloides</taxon>
    </lineage>
</organism>
<evidence type="ECO:0000256" key="1">
    <source>
        <dbReference type="ARBA" id="ARBA00022670"/>
    </source>
</evidence>
<dbReference type="GO" id="GO:0006508">
    <property type="term" value="P:proteolysis"/>
    <property type="evidence" value="ECO:0007669"/>
    <property type="project" value="UniProtKB-KW"/>
</dbReference>
<keyword evidence="2" id="KW-0479">Metal-binding</keyword>
<protein>
    <submittedName>
        <fullName evidence="8">Astacin domain-containing protein</fullName>
    </submittedName>
</protein>
<dbReference type="Pfam" id="PF01400">
    <property type="entry name" value="Astacin"/>
    <property type="match status" value="1"/>
</dbReference>
<name>A0A0K0FLY1_STRVS</name>